<dbReference type="AlphaFoldDB" id="A0AAF0C1G2"/>
<dbReference type="RefSeq" id="WP_044834621.1">
    <property type="nucleotide sequence ID" value="NZ_CP059735.1"/>
</dbReference>
<proteinExistence type="predicted"/>
<name>A0AAF0C1G2_9GAMM</name>
<accession>A0AAF0C1G2</accession>
<gene>
    <name evidence="1" type="ORF">SG35_014985</name>
</gene>
<organism evidence="1 2">
    <name type="scientific">Thalassomonas actiniarum</name>
    <dbReference type="NCBI Taxonomy" id="485447"/>
    <lineage>
        <taxon>Bacteria</taxon>
        <taxon>Pseudomonadati</taxon>
        <taxon>Pseudomonadota</taxon>
        <taxon>Gammaproteobacteria</taxon>
        <taxon>Alteromonadales</taxon>
        <taxon>Colwelliaceae</taxon>
        <taxon>Thalassomonas</taxon>
    </lineage>
</organism>
<reference evidence="1 2" key="2">
    <citation type="journal article" date="2022" name="Mar. Drugs">
        <title>Bioassay-Guided Fractionation Leads to the Detection of Cholic Acid Generated by the Rare Thalassomonas sp.</title>
        <authorList>
            <person name="Pheiffer F."/>
            <person name="Schneider Y.K."/>
            <person name="Hansen E.H."/>
            <person name="Andersen J.H."/>
            <person name="Isaksson J."/>
            <person name="Busche T."/>
            <person name="R C."/>
            <person name="Kalinowski J."/>
            <person name="Zyl L.V."/>
            <person name="Trindade M."/>
        </authorList>
    </citation>
    <scope>NUCLEOTIDE SEQUENCE [LARGE SCALE GENOMIC DNA]</scope>
    <source>
        <strain evidence="1 2">A5K-106</strain>
    </source>
</reference>
<protein>
    <submittedName>
        <fullName evidence="1">Uncharacterized protein</fullName>
    </submittedName>
</protein>
<dbReference type="Proteomes" id="UP000032568">
    <property type="component" value="Chromosome"/>
</dbReference>
<evidence type="ECO:0000313" key="2">
    <source>
        <dbReference type="Proteomes" id="UP000032568"/>
    </source>
</evidence>
<sequence>MVKPAKTKLCRYPFTVVPGYGVASGRADDTPYLEGTIALQKPFFSALGLDLSSCFNGTINAAFDCAQVSLNCWDHQFSRVSWFAALPAEDFRFVSCELLRQESLSAKRYPAYIYQVAASSKVGHVQPGNVLELLAPEITGLAYGDVMVLEIKENILAFA</sequence>
<dbReference type="KEGG" id="tact:SG35_014985"/>
<evidence type="ECO:0000313" key="1">
    <source>
        <dbReference type="EMBL" id="WDD96684.1"/>
    </source>
</evidence>
<keyword evidence="2" id="KW-1185">Reference proteome</keyword>
<dbReference type="EMBL" id="CP059735">
    <property type="protein sequence ID" value="WDD96684.1"/>
    <property type="molecule type" value="Genomic_DNA"/>
</dbReference>
<reference evidence="1 2" key="1">
    <citation type="journal article" date="2015" name="Genome Announc.">
        <title>Draft Genome Sequences of Marine Isolates of Thalassomonas viridans and Thalassomonas actiniarum.</title>
        <authorList>
            <person name="Olonade I."/>
            <person name="van Zyl L.J."/>
            <person name="Trindade M."/>
        </authorList>
    </citation>
    <scope>NUCLEOTIDE SEQUENCE [LARGE SCALE GENOMIC DNA]</scope>
    <source>
        <strain evidence="1 2">A5K-106</strain>
    </source>
</reference>